<name>A0A379E706_9PORP</name>
<dbReference type="Proteomes" id="UP000254156">
    <property type="component" value="Unassembled WGS sequence"/>
</dbReference>
<feature type="transmembrane region" description="Helical" evidence="1">
    <location>
        <begin position="28"/>
        <end position="55"/>
    </location>
</feature>
<keyword evidence="1" id="KW-1133">Transmembrane helix</keyword>
<gene>
    <name evidence="2" type="ORF">NCTC11632_00273</name>
</gene>
<organism evidence="2 3">
    <name type="scientific">Porphyromonas macacae</name>
    <dbReference type="NCBI Taxonomy" id="28115"/>
    <lineage>
        <taxon>Bacteria</taxon>
        <taxon>Pseudomonadati</taxon>
        <taxon>Bacteroidota</taxon>
        <taxon>Bacteroidia</taxon>
        <taxon>Bacteroidales</taxon>
        <taxon>Porphyromonadaceae</taxon>
        <taxon>Porphyromonas</taxon>
    </lineage>
</organism>
<proteinExistence type="predicted"/>
<evidence type="ECO:0000313" key="3">
    <source>
        <dbReference type="Proteomes" id="UP000254156"/>
    </source>
</evidence>
<feature type="transmembrane region" description="Helical" evidence="1">
    <location>
        <begin position="107"/>
        <end position="131"/>
    </location>
</feature>
<sequence>MINIFKYMYYRLFIWNLKKWGRYDGPEWNALLGVSFMVFLNVYTFVFLLELLGYINFLRGDFRRPVILILGFSILGMNYLLLTNKGKYLQLVKHYKKESKAERRKNTFILWGYVVISFILPFLMISIHRWLVE</sequence>
<reference evidence="2 3" key="1">
    <citation type="submission" date="2018-06" db="EMBL/GenBank/DDBJ databases">
        <authorList>
            <consortium name="Pathogen Informatics"/>
            <person name="Doyle S."/>
        </authorList>
    </citation>
    <scope>NUCLEOTIDE SEQUENCE [LARGE SCALE GENOMIC DNA]</scope>
    <source>
        <strain evidence="2 3">NCTC11632</strain>
    </source>
</reference>
<keyword evidence="1" id="KW-0812">Transmembrane</keyword>
<protein>
    <submittedName>
        <fullName evidence="2">Uncharacterized protein</fullName>
    </submittedName>
</protein>
<accession>A0A379E706</accession>
<feature type="transmembrane region" description="Helical" evidence="1">
    <location>
        <begin position="67"/>
        <end position="86"/>
    </location>
</feature>
<dbReference type="EMBL" id="UGTF01000002">
    <property type="protein sequence ID" value="SUB88210.1"/>
    <property type="molecule type" value="Genomic_DNA"/>
</dbReference>
<keyword evidence="1" id="KW-0472">Membrane</keyword>
<evidence type="ECO:0000256" key="1">
    <source>
        <dbReference type="SAM" id="Phobius"/>
    </source>
</evidence>
<evidence type="ECO:0000313" key="2">
    <source>
        <dbReference type="EMBL" id="SUB88210.1"/>
    </source>
</evidence>
<dbReference type="AlphaFoldDB" id="A0A379E706"/>